<protein>
    <recommendedName>
        <fullName evidence="4">Lipoprotein</fullName>
    </recommendedName>
</protein>
<sequence length="109" mass="12231">MYKTKRMTKTILHLLLFATALLLCTCSLAQTEPTAANWETSFIASVKECRLPAESQKSERQSEDAATNTSVQKAIDFATAFALILSQNFSLSNQQCHTLQAFILFEFVY</sequence>
<evidence type="ECO:0000313" key="2">
    <source>
        <dbReference type="EMBL" id="QEC56268.1"/>
    </source>
</evidence>
<gene>
    <name evidence="2" type="ORF">FSB75_10315</name>
</gene>
<reference evidence="2 3" key="1">
    <citation type="journal article" date="2015" name="Int. J. Syst. Evol. Microbiol.">
        <title>Flavisolibacter ginsenosidimutans sp. nov., with ginsenoside-converting activity isolated from soil used for cultivating ginseng.</title>
        <authorList>
            <person name="Zhao Y."/>
            <person name="Liu Q."/>
            <person name="Kang M.S."/>
            <person name="Jin F."/>
            <person name="Yu H."/>
            <person name="Im W.T."/>
        </authorList>
    </citation>
    <scope>NUCLEOTIDE SEQUENCE [LARGE SCALE GENOMIC DNA]</scope>
    <source>
        <strain evidence="2 3">Gsoil 636</strain>
    </source>
</reference>
<dbReference type="RefSeq" id="WP_146786639.1">
    <property type="nucleotide sequence ID" value="NZ_BAABIO010000001.1"/>
</dbReference>
<name>A0A5B8UIA1_9BACT</name>
<evidence type="ECO:0008006" key="4">
    <source>
        <dbReference type="Google" id="ProtNLM"/>
    </source>
</evidence>
<dbReference type="KEGG" id="fgg:FSB75_10315"/>
<keyword evidence="1" id="KW-0732">Signal</keyword>
<accession>A0A5B8UIA1</accession>
<feature type="signal peptide" evidence="1">
    <location>
        <begin position="1"/>
        <end position="29"/>
    </location>
</feature>
<evidence type="ECO:0000313" key="3">
    <source>
        <dbReference type="Proteomes" id="UP000321204"/>
    </source>
</evidence>
<proteinExistence type="predicted"/>
<keyword evidence="3" id="KW-1185">Reference proteome</keyword>
<organism evidence="2 3">
    <name type="scientific">Flavisolibacter ginsenosidimutans</name>
    <dbReference type="NCBI Taxonomy" id="661481"/>
    <lineage>
        <taxon>Bacteria</taxon>
        <taxon>Pseudomonadati</taxon>
        <taxon>Bacteroidota</taxon>
        <taxon>Chitinophagia</taxon>
        <taxon>Chitinophagales</taxon>
        <taxon>Chitinophagaceae</taxon>
        <taxon>Flavisolibacter</taxon>
    </lineage>
</organism>
<dbReference type="Proteomes" id="UP000321204">
    <property type="component" value="Chromosome"/>
</dbReference>
<evidence type="ECO:0000256" key="1">
    <source>
        <dbReference type="SAM" id="SignalP"/>
    </source>
</evidence>
<feature type="chain" id="PRO_5023068779" description="Lipoprotein" evidence="1">
    <location>
        <begin position="30"/>
        <end position="109"/>
    </location>
</feature>
<dbReference type="AlphaFoldDB" id="A0A5B8UIA1"/>
<dbReference type="EMBL" id="CP042433">
    <property type="protein sequence ID" value="QEC56268.1"/>
    <property type="molecule type" value="Genomic_DNA"/>
</dbReference>